<dbReference type="InterPro" id="IPR000330">
    <property type="entry name" value="SNF2_N"/>
</dbReference>
<keyword evidence="6" id="KW-0723">Serine/threonine-protein kinase</keyword>
<evidence type="ECO:0000256" key="1">
    <source>
        <dbReference type="ARBA" id="ARBA00022801"/>
    </source>
</evidence>
<dbReference type="Gene3D" id="3.40.50.300">
    <property type="entry name" value="P-loop containing nucleotide triphosphate hydrolases"/>
    <property type="match status" value="1"/>
</dbReference>
<reference evidence="6 7" key="1">
    <citation type="submission" date="2018-12" db="EMBL/GenBank/DDBJ databases">
        <authorList>
            <person name="Meng J."/>
        </authorList>
    </citation>
    <scope>NUCLEOTIDE SEQUENCE [LARGE SCALE GENOMIC DNA]</scope>
    <source>
        <strain evidence="6 7">HT111-2</strain>
    </source>
</reference>
<keyword evidence="1" id="KW-0378">Hydrolase</keyword>
<dbReference type="InterPro" id="IPR038718">
    <property type="entry name" value="SNF2-like_sf"/>
</dbReference>
<evidence type="ECO:0000259" key="4">
    <source>
        <dbReference type="PROSITE" id="PS51192"/>
    </source>
</evidence>
<dbReference type="Pfam" id="PF08455">
    <property type="entry name" value="SNF2_assoc"/>
    <property type="match status" value="1"/>
</dbReference>
<dbReference type="SUPFAM" id="SSF52540">
    <property type="entry name" value="P-loop containing nucleoside triphosphate hydrolases"/>
    <property type="match status" value="2"/>
</dbReference>
<name>A0A437SW11_9LACO</name>
<accession>A0A437SW11</accession>
<dbReference type="RefSeq" id="WP_127796212.1">
    <property type="nucleotide sequence ID" value="NZ_ML136876.1"/>
</dbReference>
<keyword evidence="7" id="KW-1185">Reference proteome</keyword>
<evidence type="ECO:0000313" key="7">
    <source>
        <dbReference type="Proteomes" id="UP000288291"/>
    </source>
</evidence>
<dbReference type="Pfam" id="PF04434">
    <property type="entry name" value="SWIM"/>
    <property type="match status" value="1"/>
</dbReference>
<feature type="domain" description="Helicase ATP-binding" evidence="4">
    <location>
        <begin position="734"/>
        <end position="894"/>
    </location>
</feature>
<dbReference type="GO" id="GO:0016787">
    <property type="term" value="F:hydrolase activity"/>
    <property type="evidence" value="ECO:0007669"/>
    <property type="project" value="UniProtKB-KW"/>
</dbReference>
<dbReference type="InterPro" id="IPR013663">
    <property type="entry name" value="Helicase_SWF/SNF/SWI_bac"/>
</dbReference>
<keyword evidence="6" id="KW-0418">Kinase</keyword>
<evidence type="ECO:0000259" key="3">
    <source>
        <dbReference type="PROSITE" id="PS50966"/>
    </source>
</evidence>
<dbReference type="SMART" id="SM00490">
    <property type="entry name" value="HELICc"/>
    <property type="match status" value="1"/>
</dbReference>
<evidence type="ECO:0000313" key="6">
    <source>
        <dbReference type="EMBL" id="RVU71114.1"/>
    </source>
</evidence>
<keyword evidence="2" id="KW-0862">Zinc</keyword>
<feature type="domain" description="SWIM-type" evidence="3">
    <location>
        <begin position="49"/>
        <end position="88"/>
    </location>
</feature>
<dbReference type="Pfam" id="PF00176">
    <property type="entry name" value="SNF2-rel_dom"/>
    <property type="match status" value="1"/>
</dbReference>
<gene>
    <name evidence="6" type="ORF">EJK17_03675</name>
</gene>
<dbReference type="PROSITE" id="PS51194">
    <property type="entry name" value="HELICASE_CTER"/>
    <property type="match status" value="1"/>
</dbReference>
<dbReference type="PROSITE" id="PS50966">
    <property type="entry name" value="ZF_SWIM"/>
    <property type="match status" value="1"/>
</dbReference>
<dbReference type="GO" id="GO:0004674">
    <property type="term" value="F:protein serine/threonine kinase activity"/>
    <property type="evidence" value="ECO:0007669"/>
    <property type="project" value="UniProtKB-KW"/>
</dbReference>
<dbReference type="InterPro" id="IPR049730">
    <property type="entry name" value="SNF2/RAD54-like_C"/>
</dbReference>
<proteinExistence type="predicted"/>
<organism evidence="6 7">
    <name type="scientific">Lactobacillus xujianguonis</name>
    <dbReference type="NCBI Taxonomy" id="2495899"/>
    <lineage>
        <taxon>Bacteria</taxon>
        <taxon>Bacillati</taxon>
        <taxon>Bacillota</taxon>
        <taxon>Bacilli</taxon>
        <taxon>Lactobacillales</taxon>
        <taxon>Lactobacillaceae</taxon>
        <taxon>Lactobacillus</taxon>
    </lineage>
</organism>
<dbReference type="Proteomes" id="UP000288291">
    <property type="component" value="Unassembled WGS sequence"/>
</dbReference>
<evidence type="ECO:0000259" key="5">
    <source>
        <dbReference type="PROSITE" id="PS51194"/>
    </source>
</evidence>
<dbReference type="GO" id="GO:0008270">
    <property type="term" value="F:zinc ion binding"/>
    <property type="evidence" value="ECO:0007669"/>
    <property type="project" value="UniProtKB-KW"/>
</dbReference>
<keyword evidence="6" id="KW-0808">Transferase</keyword>
<dbReference type="GO" id="GO:0005524">
    <property type="term" value="F:ATP binding"/>
    <property type="evidence" value="ECO:0007669"/>
    <property type="project" value="InterPro"/>
</dbReference>
<dbReference type="Pfam" id="PF00271">
    <property type="entry name" value="Helicase_C"/>
    <property type="match status" value="1"/>
</dbReference>
<dbReference type="InterPro" id="IPR007527">
    <property type="entry name" value="Znf_SWIM"/>
</dbReference>
<sequence>MASWQGLFSERIFDRGYEYFYEGKVKKFKFDQDGEHFIAIVAGAEPLSYRVSGRLRPDGRVSELSCSCPWANKGHRCKHEVAALLKAEKVQPAGPDLDLIPSPISDWISSRILHRIDHADLDVDPTELVKAYRYTEADYDEARQLDRTIDLHDYNFEQVNSDDFIYHVIFHAQFLKYQVNVYFTRNAITDIDVNSPIKNFGTKPLEILALLRFVNDFAIDRPTEKTNAAARQFLKRFGQTPTSEPTVFRLELETDRWGELSLFFRIGTADHLYKIQNIDMILSNIAQGDRISLGKFFNQVVDLDQMDPMSRKAFNFIRQIIQDNNVVQKARGEYYGVAFKSLPVEGMLADKLSDLMAQGVTLYSGNRPIIYSEEKRQLPIRIRTDVAQKVATVDIGGVVNSNEMNDLLRGQKGYYLYDGRNHWTKLVGVSPQLVQKLGFEGGERLQFGPDSLRAFGRKILPELKKTGEVEITGDKDLEPILPPAAQLIYHLDYRDDEIICDPVAKYGDDQYHLLVDQKSLGERDPAKEKAGLALLDQLHFDKLEDKYVMPLGAGDNVDNLFENGIDNLNQFGQVDATAAFKRLMNNIKSKVNVSLGIKLASDTLNLTVDGDKLSPEDIDAILTAYHEKKHYFVLKNGEVRRIDSPSMEELANTMASLGLSLKKFVHGKMAVPAYRAFYLEKQLEKCDTLSYTSNSAFDQIVHDLEKGSLQKVEIPPALSKILRPYQKQGFKWLSTLINYNLGGLLADEMGLGKTLQVISVILSRHNKTDLPSLIVVPASVVYNWENEFKKWAPDIQTVLLGGDKKERRMQLAQVKAGDVLITSYDSLKRDLELYQDLKFDLEVIDEAQNIKNARSLAAKAVKIMQAHHRIALTGTPIENNLSELWSIFDYLMPGFLGNYDFFRKVYEKPIVQEEDEDLQERLSQIIAPFVLRRLKKDVLKDLPDKSEEVVYAALSGKQAELYSAQVQKLLNQLGKQNEAEFKKNRFQALAAITRLRELCCDPHLLYENYRGKSAKLTATLNLIQQTLADGHKILLFSQFTSMLAIFKEKLGKLKIPFFEITGATPKVKRQELINEFNQLDESAVFLISLKAGGTGINLTSADVVIHYDPWWNVAAENQATDRAHRIGQKHNVQIYKMVAKGTIEEKIIALQERKQKLAEEVLNGEQLSSSTLDKDDLLAILQRD</sequence>
<dbReference type="EMBL" id="RXIA01000007">
    <property type="protein sequence ID" value="RVU71114.1"/>
    <property type="molecule type" value="Genomic_DNA"/>
</dbReference>
<feature type="domain" description="Helicase C-terminal" evidence="5">
    <location>
        <begin position="1015"/>
        <end position="1178"/>
    </location>
</feature>
<keyword evidence="2" id="KW-0863">Zinc-finger</keyword>
<evidence type="ECO:0000256" key="2">
    <source>
        <dbReference type="PROSITE-ProRule" id="PRU00325"/>
    </source>
</evidence>
<dbReference type="PROSITE" id="PS51192">
    <property type="entry name" value="HELICASE_ATP_BIND_1"/>
    <property type="match status" value="1"/>
</dbReference>
<keyword evidence="2" id="KW-0479">Metal-binding</keyword>
<dbReference type="Gene3D" id="3.40.50.10810">
    <property type="entry name" value="Tandem AAA-ATPase domain"/>
    <property type="match status" value="1"/>
</dbReference>
<dbReference type="InterPro" id="IPR001650">
    <property type="entry name" value="Helicase_C-like"/>
</dbReference>
<dbReference type="CDD" id="cd18793">
    <property type="entry name" value="SF2_C_SNF"/>
    <property type="match status" value="1"/>
</dbReference>
<dbReference type="InterPro" id="IPR014001">
    <property type="entry name" value="Helicase_ATP-bd"/>
</dbReference>
<dbReference type="InterPro" id="IPR027417">
    <property type="entry name" value="P-loop_NTPase"/>
</dbReference>
<comment type="caution">
    <text evidence="6">The sequence shown here is derived from an EMBL/GenBank/DDBJ whole genome shotgun (WGS) entry which is preliminary data.</text>
</comment>
<dbReference type="SMART" id="SM00487">
    <property type="entry name" value="DEXDc"/>
    <property type="match status" value="1"/>
</dbReference>
<dbReference type="CDD" id="cd18012">
    <property type="entry name" value="DEXQc_arch_SWI2_SNF2"/>
    <property type="match status" value="1"/>
</dbReference>
<protein>
    <submittedName>
        <fullName evidence="6">Serine/threonine protein kinase</fullName>
    </submittedName>
</protein>
<dbReference type="AlphaFoldDB" id="A0A437SW11"/>
<dbReference type="PANTHER" id="PTHR10799">
    <property type="entry name" value="SNF2/RAD54 HELICASE FAMILY"/>
    <property type="match status" value="1"/>
</dbReference>